<accession>A0A2S7DHN8</accession>
<dbReference type="InterPro" id="IPR027417">
    <property type="entry name" value="P-loop_NTPase"/>
</dbReference>
<dbReference type="OrthoDB" id="9766687at2"/>
<dbReference type="RefSeq" id="WP_104586518.1">
    <property type="nucleotide sequence ID" value="NZ_JAJGQH010000007.1"/>
</dbReference>
<gene>
    <name evidence="2" type="ORF">XmelCFBP4644_06940</name>
</gene>
<proteinExistence type="predicted"/>
<comment type="caution">
    <text evidence="2">The sequence shown here is derived from an EMBL/GenBank/DDBJ whole genome shotgun (WGS) entry which is preliminary data.</text>
</comment>
<dbReference type="Gene3D" id="3.40.50.300">
    <property type="entry name" value="P-loop containing nucleotide triphosphate hydrolases"/>
    <property type="match status" value="1"/>
</dbReference>
<evidence type="ECO:0000256" key="1">
    <source>
        <dbReference type="ARBA" id="ARBA00022679"/>
    </source>
</evidence>
<dbReference type="InterPro" id="IPR026634">
    <property type="entry name" value="TPST-like"/>
</dbReference>
<dbReference type="SUPFAM" id="SSF48452">
    <property type="entry name" value="TPR-like"/>
    <property type="match status" value="1"/>
</dbReference>
<dbReference type="PANTHER" id="PTHR12788">
    <property type="entry name" value="PROTEIN-TYROSINE SULFOTRANSFERASE 2"/>
    <property type="match status" value="1"/>
</dbReference>
<organism evidence="2 3">
    <name type="scientific">Xanthomonas melonis</name>
    <dbReference type="NCBI Taxonomy" id="56456"/>
    <lineage>
        <taxon>Bacteria</taxon>
        <taxon>Pseudomonadati</taxon>
        <taxon>Pseudomonadota</taxon>
        <taxon>Gammaproteobacteria</taxon>
        <taxon>Lysobacterales</taxon>
        <taxon>Lysobacteraceae</taxon>
        <taxon>Xanthomonas</taxon>
    </lineage>
</organism>
<keyword evidence="1" id="KW-0808">Transferase</keyword>
<dbReference type="SUPFAM" id="SSF52540">
    <property type="entry name" value="P-loop containing nucleoside triphosphate hydrolases"/>
    <property type="match status" value="1"/>
</dbReference>
<reference evidence="2 3" key="1">
    <citation type="submission" date="2016-08" db="EMBL/GenBank/DDBJ databases">
        <authorList>
            <person name="Seilhamer J.J."/>
        </authorList>
    </citation>
    <scope>NUCLEOTIDE SEQUENCE [LARGE SCALE GENOMIC DNA]</scope>
    <source>
        <strain evidence="2 3">CFBP4644</strain>
    </source>
</reference>
<dbReference type="AlphaFoldDB" id="A0A2S7DHN8"/>
<sequence length="596" mass="66822">MISLPPEHQATIQAWIRDGLAPHALDSAAWSRFAEKLHGDNALRDACYAYWQLALIEPDEPAYLINVGNLLLELEEFQGSLMAFEDAMRCGAAGAVACQLGRGLALLYLQRFGQAEESLRCAWRQEPHACDVALAYSQCLMELERFDDANVCLMHLDDRDMSRTQREAFAWLLANCGHEQRAIALYAELLDDTYATIELRIQLVLLLERLNRLDEADAHLQHQTIVSGQMSPMKALAMGRMLRRRSRHAAAENCLESGLAMVGEGALGALLEFERAKNADANNNFDEAMVALGQAHERAIAAYRCRFPDRAGDNALAWLDDALAFTAPDAWRAEPIHDGFEDPTFLVGFPRSGTTLLERILDAHPATAILDERPALEEAIASLPSAAADPGVGLDDRLTALSYDRIAAARSVYFKVAARYTSVQQALVDKYPLNLTRVPFIARLFPRAKHILLLRDPCDCVLSCYMQAFGMRGGVLSFSTLESSAETYVKVMSHWEHHRALVDAPIHVIRYEDLVRDMPSEITPLLRFLELAWTDAITDFQALARSRTMRINTPSYAQVVEPINGKAVGRWENYRHHFSPQTLDLLAPWRRRYGYA</sequence>
<name>A0A2S7DHN8_9XANT</name>
<dbReference type="PANTHER" id="PTHR12788:SF10">
    <property type="entry name" value="PROTEIN-TYROSINE SULFOTRANSFERASE"/>
    <property type="match status" value="1"/>
</dbReference>
<dbReference type="Pfam" id="PF13469">
    <property type="entry name" value="Sulfotransfer_3"/>
    <property type="match status" value="1"/>
</dbReference>
<evidence type="ECO:0000313" key="2">
    <source>
        <dbReference type="EMBL" id="PPU73264.1"/>
    </source>
</evidence>
<dbReference type="GO" id="GO:0008476">
    <property type="term" value="F:protein-tyrosine sulfotransferase activity"/>
    <property type="evidence" value="ECO:0007669"/>
    <property type="project" value="InterPro"/>
</dbReference>
<dbReference type="Gene3D" id="1.25.40.10">
    <property type="entry name" value="Tetratricopeptide repeat domain"/>
    <property type="match status" value="1"/>
</dbReference>
<dbReference type="InterPro" id="IPR011990">
    <property type="entry name" value="TPR-like_helical_dom_sf"/>
</dbReference>
<dbReference type="EMBL" id="MDEH01000003">
    <property type="protein sequence ID" value="PPU73264.1"/>
    <property type="molecule type" value="Genomic_DNA"/>
</dbReference>
<evidence type="ECO:0008006" key="4">
    <source>
        <dbReference type="Google" id="ProtNLM"/>
    </source>
</evidence>
<protein>
    <recommendedName>
        <fullName evidence="4">Sulfotransferase family protein</fullName>
    </recommendedName>
</protein>
<dbReference type="Proteomes" id="UP000239865">
    <property type="component" value="Unassembled WGS sequence"/>
</dbReference>
<evidence type="ECO:0000313" key="3">
    <source>
        <dbReference type="Proteomes" id="UP000239865"/>
    </source>
</evidence>